<dbReference type="STRING" id="1284197.S8A293"/>
<proteinExistence type="predicted"/>
<dbReference type="EMBL" id="AQGS01000757">
    <property type="protein sequence ID" value="EPS37135.1"/>
    <property type="molecule type" value="Genomic_DNA"/>
</dbReference>
<protein>
    <submittedName>
        <fullName evidence="2">Uncharacterized protein</fullName>
    </submittedName>
</protein>
<name>S8A293_DACHA</name>
<keyword evidence="1" id="KW-0472">Membrane</keyword>
<dbReference type="OMA" id="VIIYTKN"/>
<accession>S8A293</accession>
<feature type="transmembrane region" description="Helical" evidence="1">
    <location>
        <begin position="59"/>
        <end position="82"/>
    </location>
</feature>
<reference evidence="2 3" key="1">
    <citation type="journal article" date="2013" name="PLoS Genet.">
        <title>Genomic mechanisms accounting for the adaptation to parasitism in nematode-trapping fungi.</title>
        <authorList>
            <person name="Meerupati T."/>
            <person name="Andersson K.M."/>
            <person name="Friman E."/>
            <person name="Kumar D."/>
            <person name="Tunlid A."/>
            <person name="Ahren D."/>
        </authorList>
    </citation>
    <scope>NUCLEOTIDE SEQUENCE [LARGE SCALE GENOMIC DNA]</scope>
    <source>
        <strain evidence="2 3">CBS 200.50</strain>
    </source>
</reference>
<comment type="caution">
    <text evidence="2">The sequence shown here is derived from an EMBL/GenBank/DDBJ whole genome shotgun (WGS) entry which is preliminary data.</text>
</comment>
<gene>
    <name evidence="2" type="ORF">H072_9272</name>
</gene>
<dbReference type="OrthoDB" id="28755at2759"/>
<dbReference type="eggNOG" id="ENOG502SEGI">
    <property type="taxonomic scope" value="Eukaryota"/>
</dbReference>
<keyword evidence="1" id="KW-1133">Transmembrane helix</keyword>
<evidence type="ECO:0000256" key="1">
    <source>
        <dbReference type="SAM" id="Phobius"/>
    </source>
</evidence>
<evidence type="ECO:0000313" key="2">
    <source>
        <dbReference type="EMBL" id="EPS37135.1"/>
    </source>
</evidence>
<dbReference type="PANTHER" id="PTHR37490">
    <property type="entry name" value="EXPRESSED PROTEIN"/>
    <property type="match status" value="1"/>
</dbReference>
<dbReference type="PANTHER" id="PTHR37490:SF1">
    <property type="entry name" value="GLYCOSYLTRANSFERASE 2-LIKE DOMAIN-CONTAINING PROTEIN"/>
    <property type="match status" value="1"/>
</dbReference>
<dbReference type="HOGENOM" id="CLU_038281_0_0_1"/>
<evidence type="ECO:0000313" key="3">
    <source>
        <dbReference type="Proteomes" id="UP000015100"/>
    </source>
</evidence>
<sequence length="534" mass="59486">MATPALILLPPIGLILLSERRLDPKAIPFLLIGASSYIGKHAIMFSLGQKSAGPSFWRWTRAIQLLALLVCATGAIFCIYEGQMLVFRGGFHKILTTVPVHFLLPTVVLSVFDALSNAQYCQETRRDVGANSGSSTDIATSKAAMDVMCVFISSFSFFLQTPTWVQVLSYGSVVVLTSIVSLLLRPSHPSSQAEELELEDYNPTAKLLPETDQHAPKARQRVGYCFGFNLKLWVFLLGLIGTKVSLERPTRENRIDDITSIRPITYIPQSSRRLDVVVSHYNEDPTSIKSFIDNLKEIPTIRGLDPNVIIYTKNNEIDPAELKQASGAAEVTALPNRGREGGTYLHHIINNWGNLANQTIFIQAHPHVPNRVLRRLEKYFYPLRTGMLDLGYRDTRGCNCLDCRDEHGWVDEAGIIPELMAKAHHIKCDANTKVSISYAGQFVVSHQRIWAIKKSVYESLNDRLVGENRIKLGGDEDSPDAPFFGYTIERSWNALFQCADLTGVRDMCPGLAIFGSEFADLRPPTPEDCGCLDE</sequence>
<dbReference type="Pfam" id="PF11913">
    <property type="entry name" value="DUF3431"/>
    <property type="match status" value="1"/>
</dbReference>
<reference evidence="3" key="2">
    <citation type="submission" date="2013-04" db="EMBL/GenBank/DDBJ databases">
        <title>Genomic mechanisms accounting for the adaptation to parasitism in nematode-trapping fungi.</title>
        <authorList>
            <person name="Ahren D.G."/>
        </authorList>
    </citation>
    <scope>NUCLEOTIDE SEQUENCE [LARGE SCALE GENOMIC DNA]</scope>
    <source>
        <strain evidence="3">CBS 200.50</strain>
    </source>
</reference>
<feature type="transmembrane region" description="Helical" evidence="1">
    <location>
        <begin position="26"/>
        <end position="47"/>
    </location>
</feature>
<dbReference type="Proteomes" id="UP000015100">
    <property type="component" value="Unassembled WGS sequence"/>
</dbReference>
<keyword evidence="1" id="KW-0812">Transmembrane</keyword>
<dbReference type="AlphaFoldDB" id="S8A293"/>
<dbReference type="InterPro" id="IPR021838">
    <property type="entry name" value="DUF3431"/>
</dbReference>
<organism evidence="2 3">
    <name type="scientific">Dactylellina haptotyla (strain CBS 200.50)</name>
    <name type="common">Nematode-trapping fungus</name>
    <name type="synonym">Monacrosporium haptotylum</name>
    <dbReference type="NCBI Taxonomy" id="1284197"/>
    <lineage>
        <taxon>Eukaryota</taxon>
        <taxon>Fungi</taxon>
        <taxon>Dikarya</taxon>
        <taxon>Ascomycota</taxon>
        <taxon>Pezizomycotina</taxon>
        <taxon>Orbiliomycetes</taxon>
        <taxon>Orbiliales</taxon>
        <taxon>Orbiliaceae</taxon>
        <taxon>Dactylellina</taxon>
    </lineage>
</organism>
<keyword evidence="3" id="KW-1185">Reference proteome</keyword>